<sequence>MNSSIHSSVSTSSDVSILPSINNHINYNHTESTNKSLKRSRSPSLTRDDNNESNHSPITTDTPTKKSRKKRTTTDIDQSLGRHLSADKLHIYRWPTGEPHADLHVLQEQICDYLSLKSFKRKYPDIYRRIVDLHEREYLKSQNVVTETQCDLGLTALKLDEVLELMSTDYPEKCHQFNHVWQQKRRSLVATNKNGTVPSVLSISNINQSSSISTSNIQTNNSFDNGDKNRVSKFRQDLLRSTVDYNTQLQRERLQDRKACFDLQTMQIHYPANRQFRLPSYLTKIGSYPLALLPGQYQDSYKKYKSDELKYMPINTALYYYPKPLSLIHTERFSQQIASSDEEDENCSTTRPLISNSSIQQRPLTPQSPLIVNGIGGNALLSSSSRLSKPSTPISINNHSNICHTCKLAQDEHDEELVTCTSCQHHFHPTCLEVNNDMLTIIKTYPWQCIDCKSCAKCNKTHDEANMMFCDRCDRGYHTYCVGLEAIPDGSWQCSVCDPPISTPPSSSNSPVSTVKGKRGRPSTSSRLSPQQSTNSPKTESNIPTRVSSRRSRKIITTPLSPSNNTNHSSNSSSNDLSTVNSSSMNLILGRHQQQWSPTSTIATEIKNEIVNIIKDDLYKRGYTYDHFLSLDNNMEKGSRQLLVCLGWLIYHIKFIEKCMKLCLKSISNDNQTDKDQNVKCDLIEQIKQAKRSNLKVRSRLQAIEHMDLQENRHMSSFEIQLYQYPHLISQYLIELDKEHHKLSLFLYWNKHENIFWKWMESVLDQPITIENNELLRDVNCQYLEAERQKFNAAIDTLDSALVQLEQLWISNDNHQSIERDVSLIITSIDTQISSLFNQLLNNKSLLRNKSFSE</sequence>
<organism evidence="12 13">
    <name type="scientific">Rotaria sordida</name>
    <dbReference type="NCBI Taxonomy" id="392033"/>
    <lineage>
        <taxon>Eukaryota</taxon>
        <taxon>Metazoa</taxon>
        <taxon>Spiralia</taxon>
        <taxon>Gnathifera</taxon>
        <taxon>Rotifera</taxon>
        <taxon>Eurotatoria</taxon>
        <taxon>Bdelloidea</taxon>
        <taxon>Philodinida</taxon>
        <taxon>Philodinidae</taxon>
        <taxon>Rotaria</taxon>
    </lineage>
</organism>
<keyword evidence="2" id="KW-0479">Metal-binding</keyword>
<feature type="region of interest" description="Disordered" evidence="10">
    <location>
        <begin position="25"/>
        <end position="77"/>
    </location>
</feature>
<dbReference type="Pfam" id="PF00628">
    <property type="entry name" value="PHD"/>
    <property type="match status" value="2"/>
</dbReference>
<dbReference type="Gene3D" id="3.30.40.10">
    <property type="entry name" value="Zinc/RING finger domain, C3HC4 (zinc finger)"/>
    <property type="match status" value="1"/>
</dbReference>
<evidence type="ECO:0000256" key="8">
    <source>
        <dbReference type="ARBA" id="ARBA00023242"/>
    </source>
</evidence>
<feature type="compositionally biased region" description="Low complexity" evidence="10">
    <location>
        <begin position="557"/>
        <end position="579"/>
    </location>
</feature>
<accession>A0A813ZYE4</accession>
<evidence type="ECO:0000313" key="12">
    <source>
        <dbReference type="EMBL" id="CAF0905331.1"/>
    </source>
</evidence>
<feature type="compositionally biased region" description="Polar residues" evidence="10">
    <location>
        <begin position="522"/>
        <end position="547"/>
    </location>
</feature>
<evidence type="ECO:0000256" key="5">
    <source>
        <dbReference type="ARBA" id="ARBA00022833"/>
    </source>
</evidence>
<dbReference type="EMBL" id="CAJNOH010000146">
    <property type="protein sequence ID" value="CAF0905331.1"/>
    <property type="molecule type" value="Genomic_DNA"/>
</dbReference>
<name>A0A813ZYE4_9BILA</name>
<evidence type="ECO:0000259" key="11">
    <source>
        <dbReference type="PROSITE" id="PS50016"/>
    </source>
</evidence>
<dbReference type="CDD" id="cd15529">
    <property type="entry name" value="PHD2_PHF10"/>
    <property type="match status" value="1"/>
</dbReference>
<dbReference type="InterPro" id="IPR001965">
    <property type="entry name" value="Znf_PHD"/>
</dbReference>
<evidence type="ECO:0000256" key="1">
    <source>
        <dbReference type="ARBA" id="ARBA00004123"/>
    </source>
</evidence>
<evidence type="ECO:0000256" key="4">
    <source>
        <dbReference type="ARBA" id="ARBA00022771"/>
    </source>
</evidence>
<dbReference type="InterPro" id="IPR027996">
    <property type="entry name" value="TEDC1_dom"/>
</dbReference>
<dbReference type="Proteomes" id="UP000663854">
    <property type="component" value="Unassembled WGS sequence"/>
</dbReference>
<evidence type="ECO:0000256" key="3">
    <source>
        <dbReference type="ARBA" id="ARBA00022737"/>
    </source>
</evidence>
<reference evidence="12" key="1">
    <citation type="submission" date="2021-02" db="EMBL/GenBank/DDBJ databases">
        <authorList>
            <person name="Nowell W R."/>
        </authorList>
    </citation>
    <scope>NUCLEOTIDE SEQUENCE</scope>
</reference>
<gene>
    <name evidence="12" type="ORF">PYM288_LOCUS9733</name>
</gene>
<dbReference type="InterPro" id="IPR011011">
    <property type="entry name" value="Znf_FYVE_PHD"/>
</dbReference>
<evidence type="ECO:0000256" key="9">
    <source>
        <dbReference type="PROSITE-ProRule" id="PRU00146"/>
    </source>
</evidence>
<feature type="domain" description="PHD-type" evidence="11">
    <location>
        <begin position="452"/>
        <end position="500"/>
    </location>
</feature>
<dbReference type="AlphaFoldDB" id="A0A813ZYE4"/>
<dbReference type="InterPro" id="IPR013083">
    <property type="entry name" value="Znf_RING/FYVE/PHD"/>
</dbReference>
<evidence type="ECO:0000256" key="6">
    <source>
        <dbReference type="ARBA" id="ARBA00023015"/>
    </source>
</evidence>
<keyword evidence="5" id="KW-0862">Zinc</keyword>
<dbReference type="SUPFAM" id="SSF57903">
    <property type="entry name" value="FYVE/PHD zinc finger"/>
    <property type="match status" value="2"/>
</dbReference>
<comment type="caution">
    <text evidence="12">The sequence shown here is derived from an EMBL/GenBank/DDBJ whole genome shotgun (WGS) entry which is preliminary data.</text>
</comment>
<dbReference type="GO" id="GO:0008270">
    <property type="term" value="F:zinc ion binding"/>
    <property type="evidence" value="ECO:0007669"/>
    <property type="project" value="UniProtKB-KW"/>
</dbReference>
<keyword evidence="4 9" id="KW-0863">Zinc-finger</keyword>
<evidence type="ECO:0000256" key="10">
    <source>
        <dbReference type="SAM" id="MobiDB-lite"/>
    </source>
</evidence>
<feature type="region of interest" description="Disordered" evidence="10">
    <location>
        <begin position="501"/>
        <end position="579"/>
    </location>
</feature>
<dbReference type="PANTHER" id="PTHR45888">
    <property type="entry name" value="HL01030P-RELATED"/>
    <property type="match status" value="1"/>
</dbReference>
<dbReference type="PROSITE" id="PS50016">
    <property type="entry name" value="ZF_PHD_2"/>
    <property type="match status" value="2"/>
</dbReference>
<dbReference type="SMART" id="SM00249">
    <property type="entry name" value="PHD"/>
    <property type="match status" value="2"/>
</dbReference>
<dbReference type="CDD" id="cd21085">
    <property type="entry name" value="WH_NTD_PHF10"/>
    <property type="match status" value="1"/>
</dbReference>
<feature type="domain" description="PHD-type" evidence="11">
    <location>
        <begin position="400"/>
        <end position="455"/>
    </location>
</feature>
<evidence type="ECO:0000256" key="7">
    <source>
        <dbReference type="ARBA" id="ARBA00023163"/>
    </source>
</evidence>
<keyword evidence="3" id="KW-0677">Repeat</keyword>
<dbReference type="GO" id="GO:0005634">
    <property type="term" value="C:nucleus"/>
    <property type="evidence" value="ECO:0007669"/>
    <property type="project" value="UniProtKB-SubCell"/>
</dbReference>
<feature type="compositionally biased region" description="Polar residues" evidence="10">
    <location>
        <begin position="25"/>
        <end position="35"/>
    </location>
</feature>
<evidence type="ECO:0000313" key="13">
    <source>
        <dbReference type="Proteomes" id="UP000663854"/>
    </source>
</evidence>
<feature type="compositionally biased region" description="Low complexity" evidence="10">
    <location>
        <begin position="504"/>
        <end position="513"/>
    </location>
</feature>
<keyword evidence="8" id="KW-0539">Nucleus</keyword>
<comment type="subcellular location">
    <subcellularLocation>
        <location evidence="1">Nucleus</location>
    </subcellularLocation>
</comment>
<proteinExistence type="predicted"/>
<dbReference type="InterPro" id="IPR019787">
    <property type="entry name" value="Znf_PHD-finger"/>
</dbReference>
<dbReference type="Pfam" id="PF14970">
    <property type="entry name" value="TEDC1"/>
    <property type="match status" value="1"/>
</dbReference>
<evidence type="ECO:0000256" key="2">
    <source>
        <dbReference type="ARBA" id="ARBA00022723"/>
    </source>
</evidence>
<keyword evidence="7" id="KW-0804">Transcription</keyword>
<dbReference type="PANTHER" id="PTHR45888:SF4">
    <property type="entry name" value="PHD FINGER PROTEIN 10"/>
    <property type="match status" value="1"/>
</dbReference>
<protein>
    <recommendedName>
        <fullName evidence="11">PHD-type domain-containing protein</fullName>
    </recommendedName>
</protein>
<keyword evidence="6" id="KW-0805">Transcription regulation</keyword>